<proteinExistence type="predicted"/>
<evidence type="ECO:0000313" key="2">
    <source>
        <dbReference type="Proteomes" id="UP001197609"/>
    </source>
</evidence>
<protein>
    <submittedName>
        <fullName evidence="1">Uncharacterized protein</fullName>
    </submittedName>
</protein>
<organism evidence="1 2">
    <name type="scientific">Candidatus Methylomirabilis tolerans</name>
    <dbReference type="NCBI Taxonomy" id="3123416"/>
    <lineage>
        <taxon>Bacteria</taxon>
        <taxon>Candidatus Methylomirabilota</taxon>
        <taxon>Candidatus Methylomirabilia</taxon>
        <taxon>Candidatus Methylomirabilales</taxon>
        <taxon>Candidatus Methylomirabilaceae</taxon>
        <taxon>Candidatus Methylomirabilis</taxon>
    </lineage>
</organism>
<comment type="caution">
    <text evidence="1">The sequence shown here is derived from an EMBL/GenBank/DDBJ whole genome shotgun (WGS) entry which is preliminary data.</text>
</comment>
<dbReference type="EMBL" id="JAIOIU010000035">
    <property type="protein sequence ID" value="MBZ0159185.1"/>
    <property type="molecule type" value="Genomic_DNA"/>
</dbReference>
<sequence length="82" mass="9474">MAVEKVTFTLPEVLVERLDKVPAGRRSLLVAEALKRELDRRATAKALKRLRHTAIWKEMEHPDLLSPEHFSRYRPAKSRVTG</sequence>
<gene>
    <name evidence="1" type="ORF">K8G79_03460</name>
</gene>
<evidence type="ECO:0000313" key="1">
    <source>
        <dbReference type="EMBL" id="MBZ0159185.1"/>
    </source>
</evidence>
<dbReference type="AlphaFoldDB" id="A0AAJ1AGB7"/>
<dbReference type="Proteomes" id="UP001197609">
    <property type="component" value="Unassembled WGS sequence"/>
</dbReference>
<name>A0AAJ1AGB7_9BACT</name>
<accession>A0AAJ1AGB7</accession>
<reference evidence="1 2" key="1">
    <citation type="journal article" date="2021" name="bioRxiv">
        <title>Unraveling nitrogen, sulfur and carbon metabolic pathways and microbial community transcriptional responses to substrate deprivation and toxicity stresses in a bioreactor mimicking anoxic brackish coastal sediment conditions.</title>
        <authorList>
            <person name="Martins P.D."/>
            <person name="Echeveste M.J."/>
            <person name="Arshad A."/>
            <person name="Kurth J."/>
            <person name="Ouboter H."/>
            <person name="Jetten M.S.M."/>
            <person name="Welte C.U."/>
        </authorList>
    </citation>
    <scope>NUCLEOTIDE SEQUENCE [LARGE SCALE GENOMIC DNA]</scope>
    <source>
        <strain evidence="1">MAG_38</strain>
    </source>
</reference>